<dbReference type="KEGG" id="rgu:A4W93_05330"/>
<evidence type="ECO:0000259" key="10">
    <source>
        <dbReference type="PROSITE" id="PS51755"/>
    </source>
</evidence>
<dbReference type="PROSITE" id="PS51755">
    <property type="entry name" value="OMPR_PHOB"/>
    <property type="match status" value="1"/>
</dbReference>
<evidence type="ECO:0000313" key="12">
    <source>
        <dbReference type="Proteomes" id="UP000193427"/>
    </source>
</evidence>
<evidence type="ECO:0000256" key="1">
    <source>
        <dbReference type="ARBA" id="ARBA00022553"/>
    </source>
</evidence>
<keyword evidence="3" id="KW-0805">Transcription regulation</keyword>
<reference evidence="11 12" key="1">
    <citation type="submission" date="2016-04" db="EMBL/GenBank/DDBJ databases">
        <title>Complete genome sequence of natural rubber-degrading, novel Gram-negative bacterium, Rhizobacter gummiphilus strain NS21.</title>
        <authorList>
            <person name="Tabata M."/>
            <person name="Kasai D."/>
            <person name="Fukuda M."/>
        </authorList>
    </citation>
    <scope>NUCLEOTIDE SEQUENCE [LARGE SCALE GENOMIC DNA]</scope>
    <source>
        <strain evidence="11 12">NS21</strain>
    </source>
</reference>
<dbReference type="STRING" id="946333.A4W93_05330"/>
<dbReference type="InterPro" id="IPR001867">
    <property type="entry name" value="OmpR/PhoB-type_DNA-bd"/>
</dbReference>
<dbReference type="GO" id="GO:0005829">
    <property type="term" value="C:cytosol"/>
    <property type="evidence" value="ECO:0007669"/>
    <property type="project" value="TreeGrafter"/>
</dbReference>
<keyword evidence="4 7" id="KW-0238">DNA-binding</keyword>
<evidence type="ECO:0000259" key="9">
    <source>
        <dbReference type="PROSITE" id="PS50110"/>
    </source>
</evidence>
<feature type="modified residue" description="4-aspartylphosphate" evidence="6">
    <location>
        <position position="71"/>
    </location>
</feature>
<evidence type="ECO:0000256" key="7">
    <source>
        <dbReference type="PROSITE-ProRule" id="PRU01091"/>
    </source>
</evidence>
<evidence type="ECO:0000256" key="6">
    <source>
        <dbReference type="PROSITE-ProRule" id="PRU00169"/>
    </source>
</evidence>
<evidence type="ECO:0000256" key="5">
    <source>
        <dbReference type="ARBA" id="ARBA00023163"/>
    </source>
</evidence>
<dbReference type="Proteomes" id="UP000193427">
    <property type="component" value="Chromosome"/>
</dbReference>
<feature type="domain" description="Response regulatory" evidence="9">
    <location>
        <begin position="22"/>
        <end position="135"/>
    </location>
</feature>
<dbReference type="Pfam" id="PF00486">
    <property type="entry name" value="Trans_reg_C"/>
    <property type="match status" value="1"/>
</dbReference>
<dbReference type="GO" id="GO:0006355">
    <property type="term" value="P:regulation of DNA-templated transcription"/>
    <property type="evidence" value="ECO:0007669"/>
    <property type="project" value="InterPro"/>
</dbReference>
<feature type="DNA-binding region" description="OmpR/PhoB-type" evidence="7">
    <location>
        <begin position="151"/>
        <end position="251"/>
    </location>
</feature>
<dbReference type="SMART" id="SM00862">
    <property type="entry name" value="Trans_reg_C"/>
    <property type="match status" value="1"/>
</dbReference>
<evidence type="ECO:0000256" key="2">
    <source>
        <dbReference type="ARBA" id="ARBA00023012"/>
    </source>
</evidence>
<dbReference type="InterPro" id="IPR001789">
    <property type="entry name" value="Sig_transdc_resp-reg_receiver"/>
</dbReference>
<dbReference type="SUPFAM" id="SSF52172">
    <property type="entry name" value="CheY-like"/>
    <property type="match status" value="1"/>
</dbReference>
<dbReference type="Gene3D" id="1.10.10.10">
    <property type="entry name" value="Winged helix-like DNA-binding domain superfamily/Winged helix DNA-binding domain"/>
    <property type="match status" value="1"/>
</dbReference>
<dbReference type="GO" id="GO:0000976">
    <property type="term" value="F:transcription cis-regulatory region binding"/>
    <property type="evidence" value="ECO:0007669"/>
    <property type="project" value="TreeGrafter"/>
</dbReference>
<evidence type="ECO:0000256" key="8">
    <source>
        <dbReference type="SAM" id="MobiDB-lite"/>
    </source>
</evidence>
<dbReference type="InterPro" id="IPR039420">
    <property type="entry name" value="WalR-like"/>
</dbReference>
<accession>A0A1W6L5D0</accession>
<dbReference type="PROSITE" id="PS50110">
    <property type="entry name" value="RESPONSE_REGULATORY"/>
    <property type="match status" value="1"/>
</dbReference>
<dbReference type="InterPro" id="IPR036388">
    <property type="entry name" value="WH-like_DNA-bd_sf"/>
</dbReference>
<feature type="region of interest" description="Disordered" evidence="8">
    <location>
        <begin position="1"/>
        <end position="20"/>
    </location>
</feature>
<protein>
    <submittedName>
        <fullName evidence="11">DNA-binding response regulator</fullName>
    </submittedName>
</protein>
<dbReference type="AlphaFoldDB" id="A0A1W6L5D0"/>
<dbReference type="PANTHER" id="PTHR48111">
    <property type="entry name" value="REGULATOR OF RPOS"/>
    <property type="match status" value="1"/>
</dbReference>
<dbReference type="SMART" id="SM00448">
    <property type="entry name" value="REC"/>
    <property type="match status" value="1"/>
</dbReference>
<gene>
    <name evidence="11" type="ORF">A4W93_05330</name>
</gene>
<dbReference type="Pfam" id="PF00072">
    <property type="entry name" value="Response_reg"/>
    <property type="match status" value="1"/>
</dbReference>
<dbReference type="GO" id="GO:0000156">
    <property type="term" value="F:phosphorelay response regulator activity"/>
    <property type="evidence" value="ECO:0007669"/>
    <property type="project" value="TreeGrafter"/>
</dbReference>
<evidence type="ECO:0000256" key="3">
    <source>
        <dbReference type="ARBA" id="ARBA00023015"/>
    </source>
</evidence>
<dbReference type="EMBL" id="CP015118">
    <property type="protein sequence ID" value="ARN19380.1"/>
    <property type="molecule type" value="Genomic_DNA"/>
</dbReference>
<keyword evidence="5" id="KW-0804">Transcription</keyword>
<dbReference type="InterPro" id="IPR016032">
    <property type="entry name" value="Sig_transdc_resp-reg_C-effctor"/>
</dbReference>
<dbReference type="CDD" id="cd00383">
    <property type="entry name" value="trans_reg_C"/>
    <property type="match status" value="1"/>
</dbReference>
<sequence length="258" mass="28741">MKTNSEGFSPHPDGGSPAGLPHVLAVDDDVSIRQLISVYLSDFDLRVTAVASGREMLQVIEHGPVDVVLLDLRLPGEDGLQLARALRERSKVPIIILTGRKDEADRVMGLELGADDYVTKPFSPRELLARIRAVLRRQRMHETVADTMAGVRAYRFAGWELNVRLRRLTAPGGEEVPLRNGECNLLLAFLAAPQRVLGRDQLIGLSRLHTDEVYDRTIDVQVGRLRKKIEVDPRAPRFILTERGVGYLFDSTVEVVHG</sequence>
<keyword evidence="2" id="KW-0902">Two-component regulatory system</keyword>
<keyword evidence="12" id="KW-1185">Reference proteome</keyword>
<evidence type="ECO:0000256" key="4">
    <source>
        <dbReference type="ARBA" id="ARBA00023125"/>
    </source>
</evidence>
<dbReference type="InterPro" id="IPR011006">
    <property type="entry name" value="CheY-like_superfamily"/>
</dbReference>
<name>A0A1W6L5D0_9BURK</name>
<dbReference type="PANTHER" id="PTHR48111:SF4">
    <property type="entry name" value="DNA-BINDING DUAL TRANSCRIPTIONAL REGULATOR OMPR"/>
    <property type="match status" value="1"/>
</dbReference>
<dbReference type="OrthoDB" id="165980at2"/>
<proteinExistence type="predicted"/>
<keyword evidence="1 6" id="KW-0597">Phosphoprotein</keyword>
<dbReference type="Gene3D" id="6.10.250.690">
    <property type="match status" value="1"/>
</dbReference>
<dbReference type="Gene3D" id="3.40.50.2300">
    <property type="match status" value="1"/>
</dbReference>
<organism evidence="11 12">
    <name type="scientific">Piscinibacter gummiphilus</name>
    <dbReference type="NCBI Taxonomy" id="946333"/>
    <lineage>
        <taxon>Bacteria</taxon>
        <taxon>Pseudomonadati</taxon>
        <taxon>Pseudomonadota</taxon>
        <taxon>Betaproteobacteria</taxon>
        <taxon>Burkholderiales</taxon>
        <taxon>Sphaerotilaceae</taxon>
        <taxon>Piscinibacter</taxon>
    </lineage>
</organism>
<feature type="domain" description="OmpR/PhoB-type" evidence="10">
    <location>
        <begin position="151"/>
        <end position="251"/>
    </location>
</feature>
<dbReference type="GO" id="GO:0032993">
    <property type="term" value="C:protein-DNA complex"/>
    <property type="evidence" value="ECO:0007669"/>
    <property type="project" value="TreeGrafter"/>
</dbReference>
<evidence type="ECO:0000313" key="11">
    <source>
        <dbReference type="EMBL" id="ARN19380.1"/>
    </source>
</evidence>
<dbReference type="SUPFAM" id="SSF46894">
    <property type="entry name" value="C-terminal effector domain of the bipartite response regulators"/>
    <property type="match status" value="1"/>
</dbReference>
<dbReference type="RefSeq" id="WP_085749638.1">
    <property type="nucleotide sequence ID" value="NZ_BSPR01000002.1"/>
</dbReference>